<dbReference type="InterPro" id="IPR000092">
    <property type="entry name" value="Polyprenyl_synt"/>
</dbReference>
<dbReference type="STRING" id="1423726.FC07_GL001024"/>
<comment type="cofactor">
    <cofactor evidence="1">
        <name>Mg(2+)</name>
        <dbReference type="ChEBI" id="CHEBI:18420"/>
    </cofactor>
</comment>
<dbReference type="CDD" id="cd00685">
    <property type="entry name" value="Trans_IPPS_HT"/>
    <property type="match status" value="1"/>
</dbReference>
<dbReference type="OrthoDB" id="9805316at2"/>
<evidence type="ECO:0000256" key="6">
    <source>
        <dbReference type="RuleBase" id="RU004466"/>
    </source>
</evidence>
<organism evidence="7 8">
    <name type="scientific">Loigolactobacillus bifermentans DSM 20003</name>
    <dbReference type="NCBI Taxonomy" id="1423726"/>
    <lineage>
        <taxon>Bacteria</taxon>
        <taxon>Bacillati</taxon>
        <taxon>Bacillota</taxon>
        <taxon>Bacilli</taxon>
        <taxon>Lactobacillales</taxon>
        <taxon>Lactobacillaceae</taxon>
        <taxon>Loigolactobacillus</taxon>
    </lineage>
</organism>
<dbReference type="PANTHER" id="PTHR12001">
    <property type="entry name" value="GERANYLGERANYL PYROPHOSPHATE SYNTHASE"/>
    <property type="match status" value="1"/>
</dbReference>
<dbReference type="InterPro" id="IPR008949">
    <property type="entry name" value="Isoprenoid_synthase_dom_sf"/>
</dbReference>
<dbReference type="InterPro" id="IPR033749">
    <property type="entry name" value="Polyprenyl_synt_CS"/>
</dbReference>
<evidence type="ECO:0000256" key="3">
    <source>
        <dbReference type="ARBA" id="ARBA00022679"/>
    </source>
</evidence>
<keyword evidence="8" id="KW-1185">Reference proteome</keyword>
<evidence type="ECO:0000313" key="7">
    <source>
        <dbReference type="EMBL" id="KRK40309.1"/>
    </source>
</evidence>
<reference evidence="7 8" key="1">
    <citation type="journal article" date="2015" name="Genome Announc.">
        <title>Expanding the biotechnology potential of lactobacilli through comparative genomics of 213 strains and associated genera.</title>
        <authorList>
            <person name="Sun Z."/>
            <person name="Harris H.M."/>
            <person name="McCann A."/>
            <person name="Guo C."/>
            <person name="Argimon S."/>
            <person name="Zhang W."/>
            <person name="Yang X."/>
            <person name="Jeffery I.B."/>
            <person name="Cooney J.C."/>
            <person name="Kagawa T.F."/>
            <person name="Liu W."/>
            <person name="Song Y."/>
            <person name="Salvetti E."/>
            <person name="Wrobel A."/>
            <person name="Rasinkangas P."/>
            <person name="Parkhill J."/>
            <person name="Rea M.C."/>
            <person name="O'Sullivan O."/>
            <person name="Ritari J."/>
            <person name="Douillard F.P."/>
            <person name="Paul Ross R."/>
            <person name="Yang R."/>
            <person name="Briner A.E."/>
            <person name="Felis G.E."/>
            <person name="de Vos W.M."/>
            <person name="Barrangou R."/>
            <person name="Klaenhammer T.R."/>
            <person name="Caufield P.W."/>
            <person name="Cui Y."/>
            <person name="Zhang H."/>
            <person name="O'Toole P.W."/>
        </authorList>
    </citation>
    <scope>NUCLEOTIDE SEQUENCE [LARGE SCALE GENOMIC DNA]</scope>
    <source>
        <strain evidence="7 8">DSM 20003</strain>
    </source>
</reference>
<dbReference type="EMBL" id="AZDA01000017">
    <property type="protein sequence ID" value="KRK40309.1"/>
    <property type="molecule type" value="Genomic_DNA"/>
</dbReference>
<evidence type="ECO:0000256" key="2">
    <source>
        <dbReference type="ARBA" id="ARBA00006706"/>
    </source>
</evidence>
<dbReference type="SFLD" id="SFLDS00005">
    <property type="entry name" value="Isoprenoid_Synthase_Type_I"/>
    <property type="match status" value="1"/>
</dbReference>
<gene>
    <name evidence="7" type="ORF">FC07_GL001024</name>
</gene>
<dbReference type="Gene3D" id="1.10.600.10">
    <property type="entry name" value="Farnesyl Diphosphate Synthase"/>
    <property type="match status" value="1"/>
</dbReference>
<dbReference type="GO" id="GO:0046872">
    <property type="term" value="F:metal ion binding"/>
    <property type="evidence" value="ECO:0007669"/>
    <property type="project" value="UniProtKB-KW"/>
</dbReference>
<keyword evidence="4" id="KW-0479">Metal-binding</keyword>
<dbReference type="GO" id="GO:0008299">
    <property type="term" value="P:isoprenoid biosynthetic process"/>
    <property type="evidence" value="ECO:0007669"/>
    <property type="project" value="InterPro"/>
</dbReference>
<name>A0A0R1H1H7_9LACO</name>
<accession>A0A0R1H1H7</accession>
<evidence type="ECO:0000313" key="8">
    <source>
        <dbReference type="Proteomes" id="UP000051461"/>
    </source>
</evidence>
<keyword evidence="5" id="KW-0460">Magnesium</keyword>
<proteinExistence type="inferred from homology"/>
<dbReference type="RefSeq" id="WP_057903691.1">
    <property type="nucleotide sequence ID" value="NZ_AZDA01000017.1"/>
</dbReference>
<evidence type="ECO:0000256" key="5">
    <source>
        <dbReference type="ARBA" id="ARBA00022842"/>
    </source>
</evidence>
<evidence type="ECO:0000256" key="4">
    <source>
        <dbReference type="ARBA" id="ARBA00022723"/>
    </source>
</evidence>
<keyword evidence="3 6" id="KW-0808">Transferase</keyword>
<dbReference type="Proteomes" id="UP000051461">
    <property type="component" value="Unassembled WGS sequence"/>
</dbReference>
<comment type="similarity">
    <text evidence="2 6">Belongs to the FPP/GGPP synthase family.</text>
</comment>
<evidence type="ECO:0000256" key="1">
    <source>
        <dbReference type="ARBA" id="ARBA00001946"/>
    </source>
</evidence>
<dbReference type="Pfam" id="PF00348">
    <property type="entry name" value="polyprenyl_synt"/>
    <property type="match status" value="1"/>
</dbReference>
<dbReference type="GO" id="GO:0004659">
    <property type="term" value="F:prenyltransferase activity"/>
    <property type="evidence" value="ECO:0007669"/>
    <property type="project" value="InterPro"/>
</dbReference>
<dbReference type="SUPFAM" id="SSF48576">
    <property type="entry name" value="Terpenoid synthases"/>
    <property type="match status" value="1"/>
</dbReference>
<sequence length="325" mass="36369">MSQSFWAAFPTIQKQLNSLQPYLLQQADIKQTSVHQRVQQLITHGGKYVRAGLFYLFSQFGSAQDPQRLQAGAASIEFLHLATLIHDDVIDDAPVRRNTATVQTAVGNRGAIYAGDLLFTLYFDEVLKAAESFDDIATNTKAMRAILEGELAQYDLNFNTNEQVDEYLREIEGKTARLFALACSEGAKLAHAPEIIVETAEQIGRSLGLAYQIQDDVLDYVGDMSQIRKPVMEDIRTGVYALPLIFALETDQGELVQLLEKRLDLTDADQQRIHDLVLANDGVTRAQTMAHELTQQALLDIDLLPDQPAKKLIQHLTKKLLKRFS</sequence>
<dbReference type="PROSITE" id="PS00444">
    <property type="entry name" value="POLYPRENYL_SYNTHASE_2"/>
    <property type="match status" value="1"/>
</dbReference>
<dbReference type="PATRIC" id="fig|1423726.3.peg.1058"/>
<protein>
    <submittedName>
        <fullName evidence="7">Trans-hexaprenyltranstransferase, component II</fullName>
    </submittedName>
</protein>
<dbReference type="PANTHER" id="PTHR12001:SF69">
    <property type="entry name" value="ALL TRANS-POLYPRENYL-DIPHOSPHATE SYNTHASE PDSS1"/>
    <property type="match status" value="1"/>
</dbReference>
<comment type="caution">
    <text evidence="7">The sequence shown here is derived from an EMBL/GenBank/DDBJ whole genome shotgun (WGS) entry which is preliminary data.</text>
</comment>
<dbReference type="AlphaFoldDB" id="A0A0R1H1H7"/>